<dbReference type="Pfam" id="PF06312">
    <property type="entry name" value="Neurexophilin"/>
    <property type="match status" value="1"/>
</dbReference>
<accession>A0A8C1QXH0</accession>
<organism evidence="1 2">
    <name type="scientific">Cyprinus carpio</name>
    <name type="common">Common carp</name>
    <dbReference type="NCBI Taxonomy" id="7962"/>
    <lineage>
        <taxon>Eukaryota</taxon>
        <taxon>Metazoa</taxon>
        <taxon>Chordata</taxon>
        <taxon>Craniata</taxon>
        <taxon>Vertebrata</taxon>
        <taxon>Euteleostomi</taxon>
        <taxon>Actinopterygii</taxon>
        <taxon>Neopterygii</taxon>
        <taxon>Teleostei</taxon>
        <taxon>Ostariophysi</taxon>
        <taxon>Cypriniformes</taxon>
        <taxon>Cyprinidae</taxon>
        <taxon>Cyprininae</taxon>
        <taxon>Cyprinus</taxon>
    </lineage>
</organism>
<protein>
    <submittedName>
        <fullName evidence="1">Uncharacterized protein</fullName>
    </submittedName>
</protein>
<sequence length="286" mass="32355">SACHASLFNRPKKLLSFSVVVWSYMGNGRKKHPSPNILSQHCAGLQKPLNSSSPAGINSKDSEKSQSLINSIYSEFGISLEDYLRLQEAVHWADPDRSITNVSMSTSPAHTTFIIENLKKSYQTGEKLFVTVHAKDFYNKSKSYGDRESCTEYDMLNGSYSVCFLLPWVGEAQVAVRLIHSSEAVQVLKRHRDTDSDRVYFNGYYEGPGPSKTRLNCCCEYKDPHTEEIWRCQRPKSLPCSALVYHSMGGYRNRLTEKEKKLMTPHGHYVQSGAPFHHVPSGFLHP</sequence>
<dbReference type="AlphaFoldDB" id="A0A8C1QXH0"/>
<dbReference type="PANTHER" id="PTHR16165:SF23">
    <property type="entry name" value="NEUREXOPHILIN AND PC-ESTERASE DOMAIN FAMILY, MEMBER 5"/>
    <property type="match status" value="1"/>
</dbReference>
<name>A0A8C1QXH0_CYPCA</name>
<dbReference type="PANTHER" id="PTHR16165">
    <property type="entry name" value="NXPE FAMILY MEMBER"/>
    <property type="match status" value="1"/>
</dbReference>
<keyword evidence="2" id="KW-1185">Reference proteome</keyword>
<proteinExistence type="predicted"/>
<evidence type="ECO:0000313" key="1">
    <source>
        <dbReference type="Ensembl" id="ENSCCRP00010072254.1"/>
    </source>
</evidence>
<reference evidence="1" key="1">
    <citation type="submission" date="2025-08" db="UniProtKB">
        <authorList>
            <consortium name="Ensembl"/>
        </authorList>
    </citation>
    <scope>IDENTIFICATION</scope>
</reference>
<reference evidence="1" key="2">
    <citation type="submission" date="2025-09" db="UniProtKB">
        <authorList>
            <consortium name="Ensembl"/>
        </authorList>
    </citation>
    <scope>IDENTIFICATION</scope>
</reference>
<evidence type="ECO:0000313" key="2">
    <source>
        <dbReference type="Proteomes" id="UP000694427"/>
    </source>
</evidence>
<dbReference type="InterPro" id="IPR026845">
    <property type="entry name" value="NXPH/NXPE"/>
</dbReference>
<dbReference type="Ensembl" id="ENSCCRT00010079887.1">
    <property type="protein sequence ID" value="ENSCCRP00010072254.1"/>
    <property type="gene ID" value="ENSCCRG00010031359.1"/>
</dbReference>
<dbReference type="Proteomes" id="UP000694427">
    <property type="component" value="Unplaced"/>
</dbReference>